<feature type="transmembrane region" description="Helical" evidence="10">
    <location>
        <begin position="388"/>
        <end position="407"/>
    </location>
</feature>
<dbReference type="Pfam" id="PF02518">
    <property type="entry name" value="HATPase_c"/>
    <property type="match status" value="1"/>
</dbReference>
<keyword evidence="13" id="KW-1185">Reference proteome</keyword>
<dbReference type="InterPro" id="IPR019734">
    <property type="entry name" value="TPR_rpt"/>
</dbReference>
<keyword evidence="6" id="KW-0418">Kinase</keyword>
<dbReference type="CDD" id="cd16917">
    <property type="entry name" value="HATPase_UhpB-NarQ-NarX-like"/>
    <property type="match status" value="1"/>
</dbReference>
<name>A0ABS9K952_9BACT</name>
<dbReference type="PANTHER" id="PTHR24421">
    <property type="entry name" value="NITRATE/NITRITE SENSOR PROTEIN NARX-RELATED"/>
    <property type="match status" value="1"/>
</dbReference>
<reference evidence="12" key="1">
    <citation type="submission" date="2022-01" db="EMBL/GenBank/DDBJ databases">
        <authorList>
            <person name="Wang Y."/>
        </authorList>
    </citation>
    <scope>NUCLEOTIDE SEQUENCE</scope>
    <source>
        <strain evidence="12">WB101</strain>
    </source>
</reference>
<dbReference type="InterPro" id="IPR050482">
    <property type="entry name" value="Sensor_HK_TwoCompSys"/>
</dbReference>
<dbReference type="Gene3D" id="3.30.565.10">
    <property type="entry name" value="Histidine kinase-like ATPase, C-terminal domain"/>
    <property type="match status" value="1"/>
</dbReference>
<evidence type="ECO:0000256" key="9">
    <source>
        <dbReference type="PROSITE-ProRule" id="PRU00339"/>
    </source>
</evidence>
<organism evidence="12 13">
    <name type="scientific">Rhodohalobacter sulfatireducens</name>
    <dbReference type="NCBI Taxonomy" id="2911366"/>
    <lineage>
        <taxon>Bacteria</taxon>
        <taxon>Pseudomonadati</taxon>
        <taxon>Balneolota</taxon>
        <taxon>Balneolia</taxon>
        <taxon>Balneolales</taxon>
        <taxon>Balneolaceae</taxon>
        <taxon>Rhodohalobacter</taxon>
    </lineage>
</organism>
<evidence type="ECO:0000256" key="10">
    <source>
        <dbReference type="SAM" id="Phobius"/>
    </source>
</evidence>
<keyword evidence="5" id="KW-0547">Nucleotide-binding</keyword>
<feature type="repeat" description="TPR" evidence="9">
    <location>
        <begin position="241"/>
        <end position="274"/>
    </location>
</feature>
<evidence type="ECO:0000256" key="5">
    <source>
        <dbReference type="ARBA" id="ARBA00022741"/>
    </source>
</evidence>
<evidence type="ECO:0000256" key="6">
    <source>
        <dbReference type="ARBA" id="ARBA00022777"/>
    </source>
</evidence>
<comment type="catalytic activity">
    <reaction evidence="1">
        <text>ATP + protein L-histidine = ADP + protein N-phospho-L-histidine.</text>
        <dbReference type="EC" id="2.7.13.3"/>
    </reaction>
</comment>
<feature type="domain" description="Histidine kinase" evidence="11">
    <location>
        <begin position="560"/>
        <end position="644"/>
    </location>
</feature>
<keyword evidence="3" id="KW-0597">Phosphoprotein</keyword>
<evidence type="ECO:0000256" key="7">
    <source>
        <dbReference type="ARBA" id="ARBA00022840"/>
    </source>
</evidence>
<sequence>MRWGIKILFLILLLIWIVPPGQAQVQKPDSLYEAASATSDPNEKAQIFLQLSQLTTPTDLNLALEQVNQATELADDAELLGDIYDQKGRVHFALGELDGALSSFREAKRRKEAAGNDALAARVNNRVGVVLVRLKRLEEAMEVFLESAAYFEEAGDDVNLAMSHNNMAGIFADMGDYENAVRYNELALPVFQENDIKQYEIITLTNLAGQHLRLENFESAIEYNQLAEVIGEELQDQYALGIVYNNFGQIYFERGEIETSLDYYEKSLAAKKSIGINSNLVPTYNNLGQSLTMLNRPREAIQYLIQGLEIAQGDELWHVTSNLSKAYSLAGEPDSSTYYLDLTLAHRDSIFTMERQLVIDELRTQYESEQQEMEIVQLEESQRQNRNLLVLISGLFGATLVIAFLVIKNNRKRRVIAQQNEKIEKQHVEKLLKEQELIGINAMLEGQEKEREKIAEELHDTIGSSLATLKLYIESLDEVKGNGDYHKLHQKASHLLEETYDDVRKIAHSNSVGVLIKKGLVPAVKSMALKISEAQRIDIQVIGTGLEDRLENSVEIGVFRTIQELLSNAVKHSGASEVVVQITQHDDILNIIVEDDGLGFDPNNTQWGMGYTTIQNRMDNLNGELTIDSSTGNGTTVILNVPVD</sequence>
<keyword evidence="8" id="KW-0902">Two-component regulatory system</keyword>
<evidence type="ECO:0000256" key="1">
    <source>
        <dbReference type="ARBA" id="ARBA00000085"/>
    </source>
</evidence>
<dbReference type="SMART" id="SM00387">
    <property type="entry name" value="HATPase_c"/>
    <property type="match status" value="1"/>
</dbReference>
<evidence type="ECO:0000256" key="8">
    <source>
        <dbReference type="ARBA" id="ARBA00023012"/>
    </source>
</evidence>
<dbReference type="PROSITE" id="PS50109">
    <property type="entry name" value="HIS_KIN"/>
    <property type="match status" value="1"/>
</dbReference>
<keyword evidence="4" id="KW-0808">Transferase</keyword>
<accession>A0ABS9K952</accession>
<evidence type="ECO:0000313" key="13">
    <source>
        <dbReference type="Proteomes" id="UP001165366"/>
    </source>
</evidence>
<dbReference type="InterPro" id="IPR011712">
    <property type="entry name" value="Sig_transdc_His_kin_sub3_dim/P"/>
</dbReference>
<keyword evidence="7" id="KW-0067">ATP-binding</keyword>
<dbReference type="EC" id="2.7.13.3" evidence="2"/>
<dbReference type="InterPro" id="IPR036890">
    <property type="entry name" value="HATPase_C_sf"/>
</dbReference>
<dbReference type="Gene3D" id="1.25.40.10">
    <property type="entry name" value="Tetratricopeptide repeat domain"/>
    <property type="match status" value="2"/>
</dbReference>
<dbReference type="Pfam" id="PF07730">
    <property type="entry name" value="HisKA_3"/>
    <property type="match status" value="1"/>
</dbReference>
<reference evidence="12" key="2">
    <citation type="submission" date="2024-05" db="EMBL/GenBank/DDBJ databases">
        <title>Rhodohalobacter halophilus gen. nov., sp. nov., a moderately halophilic member of the family Balneolaceae.</title>
        <authorList>
            <person name="Xia J."/>
        </authorList>
    </citation>
    <scope>NUCLEOTIDE SEQUENCE</scope>
    <source>
        <strain evidence="12">WB101</strain>
    </source>
</reference>
<dbReference type="Proteomes" id="UP001165366">
    <property type="component" value="Unassembled WGS sequence"/>
</dbReference>
<proteinExistence type="predicted"/>
<dbReference type="InterPro" id="IPR005467">
    <property type="entry name" value="His_kinase_dom"/>
</dbReference>
<dbReference type="SUPFAM" id="SSF55874">
    <property type="entry name" value="ATPase domain of HSP90 chaperone/DNA topoisomerase II/histidine kinase"/>
    <property type="match status" value="1"/>
</dbReference>
<evidence type="ECO:0000313" key="12">
    <source>
        <dbReference type="EMBL" id="MCG2587385.1"/>
    </source>
</evidence>
<dbReference type="PANTHER" id="PTHR24421:SF10">
    <property type="entry name" value="NITRATE_NITRITE SENSOR PROTEIN NARQ"/>
    <property type="match status" value="1"/>
</dbReference>
<evidence type="ECO:0000256" key="4">
    <source>
        <dbReference type="ARBA" id="ARBA00022679"/>
    </source>
</evidence>
<dbReference type="InterPro" id="IPR011990">
    <property type="entry name" value="TPR-like_helical_dom_sf"/>
</dbReference>
<dbReference type="EMBL" id="JAKLWS010000002">
    <property type="protein sequence ID" value="MCG2587385.1"/>
    <property type="molecule type" value="Genomic_DNA"/>
</dbReference>
<keyword evidence="9" id="KW-0802">TPR repeat</keyword>
<keyword evidence="10" id="KW-0812">Transmembrane</keyword>
<dbReference type="Gene3D" id="1.20.5.1930">
    <property type="match status" value="1"/>
</dbReference>
<dbReference type="Pfam" id="PF13424">
    <property type="entry name" value="TPR_12"/>
    <property type="match status" value="2"/>
</dbReference>
<dbReference type="InterPro" id="IPR003594">
    <property type="entry name" value="HATPase_dom"/>
</dbReference>
<keyword evidence="10" id="KW-0472">Membrane</keyword>
<dbReference type="PROSITE" id="PS50005">
    <property type="entry name" value="TPR"/>
    <property type="match status" value="1"/>
</dbReference>
<dbReference type="SUPFAM" id="SSF48452">
    <property type="entry name" value="TPR-like"/>
    <property type="match status" value="2"/>
</dbReference>
<comment type="caution">
    <text evidence="12">The sequence shown here is derived from an EMBL/GenBank/DDBJ whole genome shotgun (WGS) entry which is preliminary data.</text>
</comment>
<evidence type="ECO:0000259" key="11">
    <source>
        <dbReference type="PROSITE" id="PS50109"/>
    </source>
</evidence>
<evidence type="ECO:0000256" key="2">
    <source>
        <dbReference type="ARBA" id="ARBA00012438"/>
    </source>
</evidence>
<keyword evidence="10" id="KW-1133">Transmembrane helix</keyword>
<protein>
    <recommendedName>
        <fullName evidence="2">histidine kinase</fullName>
        <ecNumber evidence="2">2.7.13.3</ecNumber>
    </recommendedName>
</protein>
<evidence type="ECO:0000256" key="3">
    <source>
        <dbReference type="ARBA" id="ARBA00022553"/>
    </source>
</evidence>
<dbReference type="SMART" id="SM00028">
    <property type="entry name" value="TPR"/>
    <property type="match status" value="6"/>
</dbReference>
<gene>
    <name evidence="12" type="ORF">L6773_02325</name>
</gene>